<dbReference type="PANTHER" id="PTHR11108:SF1">
    <property type="entry name" value="FERROCHELATASE, MITOCHONDRIAL"/>
    <property type="match status" value="1"/>
</dbReference>
<comment type="subcellular location">
    <subcellularLocation>
        <location evidence="7">Cytoplasm</location>
    </subcellularLocation>
</comment>
<comment type="function">
    <text evidence="7">Involved in coproporphyrin-dependent heme b biosynthesis. Catalyzes the insertion of ferrous iron into coproporphyrin III to form Fe-coproporphyrin III.</text>
</comment>
<dbReference type="NCBIfam" id="TIGR00109">
    <property type="entry name" value="hemH"/>
    <property type="match status" value="1"/>
</dbReference>
<sequence length="390" mass="42111">MTPYQAVLIASFGGPEAPEQVRPFLHRVTGGRPIPPSRLDEVAQHYLDRGGVSPINDETRALVEAVREELLRRGADLPVVWGARHSDPFLGDTITELTQRGVERVVAVTTSAYPSYSSCRAYREDLYAGQQQAGGSPEIDRIRQYAHHPGFVEANVDAAHEALAELEQATPGSDDTPCLVFVTHSIPVTMSQTSGPEPRSEDGSYVPWHRTVAEHVAGRLASERGGLAAAPNWELAYCSRSGRPQDPWLEPDVNDLLERLAGQGVRRVVLVPIGFVSDHMEVLHDLDTTAVATASRLGITVRRASTARTHPAFVAGLVDLIVERAKVARGETVLPEVIDHGSPGRYECSANCCPNLTDPEKPALGQTVPVETPSGEASPRSGQVWSAEAP</sequence>
<gene>
    <name evidence="7" type="primary">cpfC</name>
    <name evidence="10" type="ORF">CGZ93_08685</name>
</gene>
<dbReference type="GO" id="GO:0006783">
    <property type="term" value="P:heme biosynthetic process"/>
    <property type="evidence" value="ECO:0007669"/>
    <property type="project" value="UniProtKB-UniRule"/>
</dbReference>
<dbReference type="Gene3D" id="3.40.50.1400">
    <property type="match status" value="2"/>
</dbReference>
<dbReference type="HAMAP" id="MF_00323">
    <property type="entry name" value="Ferrochelatase"/>
    <property type="match status" value="1"/>
</dbReference>
<evidence type="ECO:0000256" key="7">
    <source>
        <dbReference type="HAMAP-Rule" id="MF_00323"/>
    </source>
</evidence>
<feature type="region of interest" description="Disordered" evidence="9">
    <location>
        <begin position="359"/>
        <end position="390"/>
    </location>
</feature>
<evidence type="ECO:0000256" key="9">
    <source>
        <dbReference type="SAM" id="MobiDB-lite"/>
    </source>
</evidence>
<keyword evidence="7" id="KW-0479">Metal-binding</keyword>
<feature type="binding site" evidence="7">
    <location>
        <position position="122"/>
    </location>
    <ligand>
        <name>Fe-coproporphyrin III</name>
        <dbReference type="ChEBI" id="CHEBI:68438"/>
    </ligand>
</feature>
<accession>A0A255H3C3</accession>
<dbReference type="Proteomes" id="UP000216311">
    <property type="component" value="Unassembled WGS sequence"/>
</dbReference>
<dbReference type="CDD" id="cd03411">
    <property type="entry name" value="Ferrochelatase_N"/>
    <property type="match status" value="1"/>
</dbReference>
<evidence type="ECO:0000256" key="6">
    <source>
        <dbReference type="ARBA" id="ARBA00024536"/>
    </source>
</evidence>
<dbReference type="UniPathway" id="UPA00252"/>
<dbReference type="Pfam" id="PF00762">
    <property type="entry name" value="Ferrochelatase"/>
    <property type="match status" value="1"/>
</dbReference>
<dbReference type="CDD" id="cd00419">
    <property type="entry name" value="Ferrochelatase_C"/>
    <property type="match status" value="1"/>
</dbReference>
<feature type="binding site" evidence="7">
    <location>
        <position position="53"/>
    </location>
    <ligand>
        <name>Fe-coproporphyrin III</name>
        <dbReference type="ChEBI" id="CHEBI:68438"/>
    </ligand>
</feature>
<keyword evidence="7" id="KW-0963">Cytoplasm</keyword>
<keyword evidence="11" id="KW-1185">Reference proteome</keyword>
<keyword evidence="5 7" id="KW-0627">Porphyrin biosynthesis</keyword>
<evidence type="ECO:0000256" key="5">
    <source>
        <dbReference type="ARBA" id="ARBA00023244"/>
    </source>
</evidence>
<evidence type="ECO:0000256" key="8">
    <source>
        <dbReference type="RuleBase" id="RU004185"/>
    </source>
</evidence>
<comment type="pathway">
    <text evidence="1 7">Porphyrin-containing compound metabolism; protoheme biosynthesis.</text>
</comment>
<evidence type="ECO:0000256" key="2">
    <source>
        <dbReference type="ARBA" id="ARBA00023004"/>
    </source>
</evidence>
<dbReference type="AlphaFoldDB" id="A0A255H3C3"/>
<keyword evidence="4 7" id="KW-0456">Lyase</keyword>
<proteinExistence type="inferred from homology"/>
<evidence type="ECO:0000256" key="1">
    <source>
        <dbReference type="ARBA" id="ARBA00004744"/>
    </source>
</evidence>
<dbReference type="EC" id="4.99.1.9" evidence="7"/>
<dbReference type="InterPro" id="IPR001015">
    <property type="entry name" value="Ferrochelatase"/>
</dbReference>
<reference evidence="10 11" key="1">
    <citation type="submission" date="2017-07" db="EMBL/GenBank/DDBJ databases">
        <title>Draft whole genome sequences of clinical Proprionibacteriaceae strains.</title>
        <authorList>
            <person name="Bernier A.-M."/>
            <person name="Bernard K."/>
            <person name="Domingo M.-C."/>
        </authorList>
    </citation>
    <scope>NUCLEOTIDE SEQUENCE [LARGE SCALE GENOMIC DNA]</scope>
    <source>
        <strain evidence="10 11">NML 130396</strain>
    </source>
</reference>
<comment type="caution">
    <text evidence="10">The sequence shown here is derived from an EMBL/GenBank/DDBJ whole genome shotgun (WGS) entry which is preliminary data.</text>
</comment>
<dbReference type="PANTHER" id="PTHR11108">
    <property type="entry name" value="FERROCHELATASE"/>
    <property type="match status" value="1"/>
</dbReference>
<evidence type="ECO:0000256" key="3">
    <source>
        <dbReference type="ARBA" id="ARBA00023133"/>
    </source>
</evidence>
<feature type="binding site" evidence="7">
    <location>
        <position position="281"/>
    </location>
    <ligand>
        <name>Fe(2+)</name>
        <dbReference type="ChEBI" id="CHEBI:29033"/>
    </ligand>
</feature>
<dbReference type="GO" id="GO:0004325">
    <property type="term" value="F:ferrochelatase activity"/>
    <property type="evidence" value="ECO:0007669"/>
    <property type="project" value="UniProtKB-UniRule"/>
</dbReference>
<dbReference type="InterPro" id="IPR033644">
    <property type="entry name" value="Ferrochelatase_C"/>
</dbReference>
<dbReference type="GO" id="GO:0005737">
    <property type="term" value="C:cytoplasm"/>
    <property type="evidence" value="ECO:0007669"/>
    <property type="project" value="UniProtKB-SubCell"/>
</dbReference>
<dbReference type="GO" id="GO:0046872">
    <property type="term" value="F:metal ion binding"/>
    <property type="evidence" value="ECO:0007669"/>
    <property type="project" value="UniProtKB-KW"/>
</dbReference>
<evidence type="ECO:0000313" key="11">
    <source>
        <dbReference type="Proteomes" id="UP000216311"/>
    </source>
</evidence>
<keyword evidence="3 7" id="KW-0350">Heme biosynthesis</keyword>
<dbReference type="InterPro" id="IPR033659">
    <property type="entry name" value="Ferrochelatase_N"/>
</dbReference>
<evidence type="ECO:0000256" key="4">
    <source>
        <dbReference type="ARBA" id="ARBA00023239"/>
    </source>
</evidence>
<comment type="similarity">
    <text evidence="7 8">Belongs to the ferrochelatase family.</text>
</comment>
<feature type="binding site" evidence="7">
    <location>
        <position position="184"/>
    </location>
    <ligand>
        <name>Fe(2+)</name>
        <dbReference type="ChEBI" id="CHEBI:29033"/>
    </ligand>
</feature>
<evidence type="ECO:0000313" key="10">
    <source>
        <dbReference type="EMBL" id="OYO22211.1"/>
    </source>
</evidence>
<dbReference type="SUPFAM" id="SSF53800">
    <property type="entry name" value="Chelatase"/>
    <property type="match status" value="1"/>
</dbReference>
<comment type="catalytic activity">
    <reaction evidence="6">
        <text>Fe-coproporphyrin III + 2 H(+) = coproporphyrin III + Fe(2+)</text>
        <dbReference type="Rhea" id="RHEA:49572"/>
        <dbReference type="ChEBI" id="CHEBI:15378"/>
        <dbReference type="ChEBI" id="CHEBI:29033"/>
        <dbReference type="ChEBI" id="CHEBI:68438"/>
        <dbReference type="ChEBI" id="CHEBI:131725"/>
        <dbReference type="EC" id="4.99.1.9"/>
    </reaction>
    <physiologicalReaction direction="right-to-left" evidence="6">
        <dbReference type="Rhea" id="RHEA:49574"/>
    </physiologicalReaction>
</comment>
<comment type="caution">
    <text evidence="7">Lacks conserved residue(s) required for the propagation of feature annotation.</text>
</comment>
<protein>
    <recommendedName>
        <fullName evidence="7">Coproporphyrin III ferrochelatase</fullName>
        <ecNumber evidence="7">4.99.1.9</ecNumber>
    </recommendedName>
</protein>
<organism evidence="10 11">
    <name type="scientific">Enemella dayhoffiae</name>
    <dbReference type="NCBI Taxonomy" id="2016507"/>
    <lineage>
        <taxon>Bacteria</taxon>
        <taxon>Bacillati</taxon>
        <taxon>Actinomycetota</taxon>
        <taxon>Actinomycetes</taxon>
        <taxon>Propionibacteriales</taxon>
        <taxon>Propionibacteriaceae</taxon>
        <taxon>Enemella</taxon>
    </lineage>
</organism>
<dbReference type="OrthoDB" id="9776380at2"/>
<name>A0A255H3C3_9ACTN</name>
<keyword evidence="2 7" id="KW-0408">Iron</keyword>
<dbReference type="EMBL" id="NMVQ01000012">
    <property type="protein sequence ID" value="OYO22211.1"/>
    <property type="molecule type" value="Genomic_DNA"/>
</dbReference>